<name>A0A7H0LDG4_9SPHN</name>
<reference evidence="2 3" key="1">
    <citation type="submission" date="2020-09" db="EMBL/GenBank/DDBJ databases">
        <title>Sphingomonas sp., a new species isolated from pork steak.</title>
        <authorList>
            <person name="Heidler von Heilborn D."/>
        </authorList>
    </citation>
    <scope>NUCLEOTIDE SEQUENCE [LARGE SCALE GENOMIC DNA]</scope>
    <source>
        <strain evidence="3">S8-3T</strain>
    </source>
</reference>
<evidence type="ECO:0000313" key="3">
    <source>
        <dbReference type="Proteomes" id="UP000516148"/>
    </source>
</evidence>
<dbReference type="Pfam" id="PF13692">
    <property type="entry name" value="Glyco_trans_1_4"/>
    <property type="match status" value="1"/>
</dbReference>
<dbReference type="GO" id="GO:0016757">
    <property type="term" value="F:glycosyltransferase activity"/>
    <property type="evidence" value="ECO:0007669"/>
    <property type="project" value="TreeGrafter"/>
</dbReference>
<evidence type="ECO:0000259" key="1">
    <source>
        <dbReference type="Pfam" id="PF13439"/>
    </source>
</evidence>
<sequence>MIRVAHLLPNLVIGGRERIVADLCREAPRRGIDPLVIAYDPATDPAGQFAVDAPVVAIDRRDPGFVRRLHDWLTDARIDVLHAQGHVSAALARRSLGDTPMVATLHIALGTGWRWAVPVARGLRAARAVTAVSGDLARRYRPLAGQPIRTIATGVDLDRFAAGGHARPAGRPFTLGIAARLHPVKRHQDALAALHILQRRGLSCRLEIAGDGPRAAELAGLAQGLDVGRLGTITDMPRWLSTLDGFMLVSDHEGTPAALIEAMAAGLPCIATRVGGMPALTGDTALLVPRRSPRDIADAIERLIRDPGLARNLASAARDRAALFGTDRQSSAYRDVYRAVCR</sequence>
<dbReference type="Proteomes" id="UP000516148">
    <property type="component" value="Chromosome"/>
</dbReference>
<gene>
    <name evidence="2" type="ORF">H3Z74_12910</name>
</gene>
<accession>A0A7H0LDG4</accession>
<keyword evidence="2" id="KW-0808">Transferase</keyword>
<dbReference type="RefSeq" id="WP_187760064.1">
    <property type="nucleotide sequence ID" value="NZ_CP061038.1"/>
</dbReference>
<dbReference type="Gene3D" id="3.40.50.2000">
    <property type="entry name" value="Glycogen Phosphorylase B"/>
    <property type="match status" value="2"/>
</dbReference>
<dbReference type="InterPro" id="IPR028098">
    <property type="entry name" value="Glyco_trans_4-like_N"/>
</dbReference>
<dbReference type="KEGG" id="spap:H3Z74_12910"/>
<organism evidence="2 3">
    <name type="scientific">Sphingomonas alpina</name>
    <dbReference type="NCBI Taxonomy" id="653931"/>
    <lineage>
        <taxon>Bacteria</taxon>
        <taxon>Pseudomonadati</taxon>
        <taxon>Pseudomonadota</taxon>
        <taxon>Alphaproteobacteria</taxon>
        <taxon>Sphingomonadales</taxon>
        <taxon>Sphingomonadaceae</taxon>
        <taxon>Sphingomonas</taxon>
    </lineage>
</organism>
<keyword evidence="3" id="KW-1185">Reference proteome</keyword>
<evidence type="ECO:0000313" key="2">
    <source>
        <dbReference type="EMBL" id="QNQ07717.1"/>
    </source>
</evidence>
<proteinExistence type="predicted"/>
<dbReference type="SUPFAM" id="SSF53756">
    <property type="entry name" value="UDP-Glycosyltransferase/glycogen phosphorylase"/>
    <property type="match status" value="1"/>
</dbReference>
<dbReference type="AlphaFoldDB" id="A0A7H0LDG4"/>
<dbReference type="EMBL" id="CP061038">
    <property type="protein sequence ID" value="QNQ07717.1"/>
    <property type="molecule type" value="Genomic_DNA"/>
</dbReference>
<dbReference type="PANTHER" id="PTHR12526">
    <property type="entry name" value="GLYCOSYLTRANSFERASE"/>
    <property type="match status" value="1"/>
</dbReference>
<protein>
    <submittedName>
        <fullName evidence="2">Glycosyltransferase</fullName>
    </submittedName>
</protein>
<dbReference type="PANTHER" id="PTHR12526:SF636">
    <property type="entry name" value="BLL3647 PROTEIN"/>
    <property type="match status" value="1"/>
</dbReference>
<feature type="domain" description="Glycosyltransferase subfamily 4-like N-terminal" evidence="1">
    <location>
        <begin position="13"/>
        <end position="159"/>
    </location>
</feature>
<dbReference type="Pfam" id="PF13439">
    <property type="entry name" value="Glyco_transf_4"/>
    <property type="match status" value="1"/>
</dbReference>